<dbReference type="EMBL" id="CAMXCT020004445">
    <property type="protein sequence ID" value="CAL1162438.1"/>
    <property type="molecule type" value="Genomic_DNA"/>
</dbReference>
<evidence type="ECO:0000313" key="4">
    <source>
        <dbReference type="EMBL" id="CAL4796375.1"/>
    </source>
</evidence>
<feature type="region of interest" description="Disordered" evidence="1">
    <location>
        <begin position="868"/>
        <end position="910"/>
    </location>
</feature>
<dbReference type="AlphaFoldDB" id="A0A9P1DI46"/>
<accession>A0A9P1DI46</accession>
<comment type="caution">
    <text evidence="3">The sequence shown here is derived from an EMBL/GenBank/DDBJ whole genome shotgun (WGS) entry which is preliminary data.</text>
</comment>
<dbReference type="InterPro" id="IPR002004">
    <property type="entry name" value="PABP_HYD_C"/>
</dbReference>
<proteinExistence type="predicted"/>
<dbReference type="Gene3D" id="1.10.1900.10">
    <property type="entry name" value="c-terminal domain of poly(a) binding protein"/>
    <property type="match status" value="1"/>
</dbReference>
<dbReference type="SMART" id="SM00517">
    <property type="entry name" value="PolyA"/>
    <property type="match status" value="1"/>
</dbReference>
<dbReference type="EMBL" id="CAMXCT010004445">
    <property type="protein sequence ID" value="CAI4009063.1"/>
    <property type="molecule type" value="Genomic_DNA"/>
</dbReference>
<name>A0A9P1DI46_9DINO</name>
<dbReference type="SUPFAM" id="SSF63570">
    <property type="entry name" value="PABC (PABP) domain"/>
    <property type="match status" value="1"/>
</dbReference>
<reference evidence="3" key="1">
    <citation type="submission" date="2022-10" db="EMBL/GenBank/DDBJ databases">
        <authorList>
            <person name="Chen Y."/>
            <person name="Dougan E. K."/>
            <person name="Chan C."/>
            <person name="Rhodes N."/>
            <person name="Thang M."/>
        </authorList>
    </citation>
    <scope>NUCLEOTIDE SEQUENCE</scope>
</reference>
<feature type="domain" description="PABC" evidence="2">
    <location>
        <begin position="933"/>
        <end position="1012"/>
    </location>
</feature>
<dbReference type="EMBL" id="CAMXCT030004445">
    <property type="protein sequence ID" value="CAL4796375.1"/>
    <property type="molecule type" value="Genomic_DNA"/>
</dbReference>
<dbReference type="Proteomes" id="UP001152797">
    <property type="component" value="Unassembled WGS sequence"/>
</dbReference>
<reference evidence="4 5" key="2">
    <citation type="submission" date="2024-05" db="EMBL/GenBank/DDBJ databases">
        <authorList>
            <person name="Chen Y."/>
            <person name="Shah S."/>
            <person name="Dougan E. K."/>
            <person name="Thang M."/>
            <person name="Chan C."/>
        </authorList>
    </citation>
    <scope>NUCLEOTIDE SEQUENCE [LARGE SCALE GENOMIC DNA]</scope>
</reference>
<dbReference type="InterPro" id="IPR036053">
    <property type="entry name" value="PABP-dom"/>
</dbReference>
<dbReference type="GO" id="GO:0003723">
    <property type="term" value="F:RNA binding"/>
    <property type="evidence" value="ECO:0007669"/>
    <property type="project" value="InterPro"/>
</dbReference>
<organism evidence="3">
    <name type="scientific">Cladocopium goreaui</name>
    <dbReference type="NCBI Taxonomy" id="2562237"/>
    <lineage>
        <taxon>Eukaryota</taxon>
        <taxon>Sar</taxon>
        <taxon>Alveolata</taxon>
        <taxon>Dinophyceae</taxon>
        <taxon>Suessiales</taxon>
        <taxon>Symbiodiniaceae</taxon>
        <taxon>Cladocopium</taxon>
    </lineage>
</organism>
<feature type="compositionally biased region" description="Basic residues" evidence="1">
    <location>
        <begin position="890"/>
        <end position="900"/>
    </location>
</feature>
<evidence type="ECO:0000256" key="1">
    <source>
        <dbReference type="SAM" id="MobiDB-lite"/>
    </source>
</evidence>
<evidence type="ECO:0000259" key="2">
    <source>
        <dbReference type="PROSITE" id="PS51309"/>
    </source>
</evidence>
<dbReference type="Pfam" id="PF00658">
    <property type="entry name" value="MLLE"/>
    <property type="match status" value="1"/>
</dbReference>
<protein>
    <submittedName>
        <fullName evidence="4">C2 domain-containing protein</fullName>
    </submittedName>
</protein>
<sequence>MGVTSSFCCTDRSGIRRQSRPLSTCYVDFHKPAEVTQQGGAQARLFRLLPVVAQQSGTGNGRRSLGSGGPEWLGKDVSSSFNEVDFYNEVLHMRRWLQQDPPLQPVPKLGQQVKEEEYETSQTPWGIIDFMVSYHGLARSCTCSWVADGRERHRVADLLVFRSPFEGLARPRMLHLELGPRSLALQARHENEVSTGILARQEGIFVDGFLSPPQSIPSEGPTLDLRGWSWGDNTQRRAKRLPLQRLHLAEALNSLLDLRAAIAEERFWPSEDSVVPGQAATSRGDIFLQKFLSAAEYSELALRAFVSELTKLIRAVEEVPVPQKWVQSSLALLVEAGVAPPRVGPIQPEIWVASRVKIQILGWSKSRLSLPEQTTADERQDHELPWKIYQHHVGRVLWESARLYFHNFCAEEWETLKVHIYEISKGNSTVLCTGTLNLCDGVSESCTLQLFRGEKAMENSMGWPSQALLTVKFLALPEPSHFAGLWQVRVDRTENLEAGKTTSSQPLPGGRHSMSHRTKEAPAAAQMSWNEEVEFPVIADKDGAAAERLLQALGQPARSTTPQALADSMGPKGSVAKHLPPLVMLPEEGKKEDVRTASIGQVAFISELRAGQVQEASQDVLGHGHSRFFLKMEAPGAMFPAGNMAMMGMTPPPPPAQNGFGSMQPGGLSSDAYVDKHLRPLDAEHYSAAGLLPYRKRSDGGVEVLLAREKPWNSFANDYDPIAWNVFGGKRVSRQERSVEVTAVRCFHEAVGDFPEVPPDEILHNLIPTGFYLWYPLGKMAMILAEVPDGIMDDLPSKFAEAKEAGPSEEYRILPMGVKKWKKQIEQLEWVPGEDLVPEAKFAVSDLLSNMLKVSRFLEFLTGTLDPAEAFPKSSGRPQPVENGYNGGKSKGRGKSKGKGKGKDGKGFGKIASPMLNKGMPMMQLAPAPPMPMYTAPPPSFQPGSEEMQRQMHGEQLYVLVLPLAPSPYLAQKITGMLLELPPNELMLNLTDREELQHRVQEALEVLKADGVAV</sequence>
<dbReference type="OrthoDB" id="10262844at2759"/>
<evidence type="ECO:0000313" key="5">
    <source>
        <dbReference type="Proteomes" id="UP001152797"/>
    </source>
</evidence>
<keyword evidence="5" id="KW-1185">Reference proteome</keyword>
<dbReference type="PROSITE" id="PS51309">
    <property type="entry name" value="PABC"/>
    <property type="match status" value="1"/>
</dbReference>
<gene>
    <name evidence="3" type="ORF">C1SCF055_LOCUS34442</name>
</gene>
<evidence type="ECO:0000313" key="3">
    <source>
        <dbReference type="EMBL" id="CAI4009063.1"/>
    </source>
</evidence>